<accession>A0ACC2V9A1</accession>
<sequence length="840" mass="90642">MSSAPASSVYSNDAQTLAPSEASLNRRWYTQIQQWTHRLPPDTDEQDVKSTEEETPREREVLQRSRRGRDDEGTEAGTVAPGHSISRRASREYMKVSHGEQQRSSVVVKAEKLKTSSPSTRRPESTVHPTSRKAKLIKYEHGERPVCISEQQPPSLHEQRRQPTIIASPREKEALQTPQPKRGRRPPTPYHPPSDLALSEVLEEEEESVIAVEEAMSAKERGMNRRDHDVPTRTTTRNPSLAASTTTRKRYPPPPPSTVTRAQTVKQRPSSKIAPSRKSLRDTDAITTTTITRKAVRSVSSPAETSTTIVLPIAASSTAVRNSRSNNAEYTSTTITATDDASFPPFSSHQVEEMTVVPEDSISHVGINMNRPLPPPPRAVRSRRSPEAVRGRSEERITDQGRRERALTSSSDGDTTEHSRSRGSSSSDTDSTLSVKSGKRRLGPAYRRIVRDSSAWSSSSPPFPGPRRPIGGPRTTTGMSYEFPPAPDPRMASHQPILRLTSPPPPPPQISYHPMHPILPPPPSRQLSAMHAPLLLPSSGSIGQLIGQQNNQQMMMYGNTHWLPPHSSLPHNIHGPTNGYTAPPIAHAQGYAGGITYPDRRRAGTSPLPNPNIRRGSLGLMSLLPMAAVQQGQQGAGLDRMMSRRPSRATSLPVQGLQKRAGGERRLERQRTGIPPSTPQVAGGAPEIRSRRADRGRSTVPILPGSLARMAVPGARNATPRRGGNVGLVSNMNGRGNEAAMPSQNARNIPIGQRVPVVRQGTGVVGATIRRGGGMSGRTFGRAAAGGRTAGARSGPIVSRPSGNVSRSAANPKGANVAAAGNGGGGGWVKGLLPPYGRKT</sequence>
<organism evidence="1 2">
    <name type="scientific">Naganishia friedmannii</name>
    <dbReference type="NCBI Taxonomy" id="89922"/>
    <lineage>
        <taxon>Eukaryota</taxon>
        <taxon>Fungi</taxon>
        <taxon>Dikarya</taxon>
        <taxon>Basidiomycota</taxon>
        <taxon>Agaricomycotina</taxon>
        <taxon>Tremellomycetes</taxon>
        <taxon>Filobasidiales</taxon>
        <taxon>Filobasidiaceae</taxon>
        <taxon>Naganishia</taxon>
    </lineage>
</organism>
<reference evidence="1" key="1">
    <citation type="submission" date="2023-04" db="EMBL/GenBank/DDBJ databases">
        <title>Draft Genome sequencing of Naganishia species isolated from polar environments using Oxford Nanopore Technology.</title>
        <authorList>
            <person name="Leo P."/>
            <person name="Venkateswaran K."/>
        </authorList>
    </citation>
    <scope>NUCLEOTIDE SEQUENCE</scope>
    <source>
        <strain evidence="1">MNA-CCFEE 5423</strain>
    </source>
</reference>
<evidence type="ECO:0000313" key="2">
    <source>
        <dbReference type="Proteomes" id="UP001227268"/>
    </source>
</evidence>
<evidence type="ECO:0000313" key="1">
    <source>
        <dbReference type="EMBL" id="KAJ9095646.1"/>
    </source>
</evidence>
<gene>
    <name evidence="1" type="ORF">QFC21_005518</name>
</gene>
<name>A0ACC2V9A1_9TREE</name>
<proteinExistence type="predicted"/>
<protein>
    <submittedName>
        <fullName evidence="1">Uncharacterized protein</fullName>
    </submittedName>
</protein>
<dbReference type="Proteomes" id="UP001227268">
    <property type="component" value="Unassembled WGS sequence"/>
</dbReference>
<dbReference type="EMBL" id="JASBWT010000021">
    <property type="protein sequence ID" value="KAJ9095646.1"/>
    <property type="molecule type" value="Genomic_DNA"/>
</dbReference>
<comment type="caution">
    <text evidence="1">The sequence shown here is derived from an EMBL/GenBank/DDBJ whole genome shotgun (WGS) entry which is preliminary data.</text>
</comment>
<keyword evidence="2" id="KW-1185">Reference proteome</keyword>